<name>A0A3M5WL84_PSEAP</name>
<protein>
    <submittedName>
        <fullName evidence="1">Transcriptional regulator</fullName>
    </submittedName>
</protein>
<comment type="caution">
    <text evidence="1">The sequence shown here is derived from an EMBL/GenBank/DDBJ whole genome shotgun (WGS) entry which is preliminary data.</text>
</comment>
<sequence>MTLQATNSELYSASNRLVDDRQPSDGFGNDIAGSSHGLNELCGAGLVDLLAQTADVNVDQVGARIEVVAPDFLKNHHSGDDLSAVAHQKLKQLEFGGQQDQRLAAATRFPGNQVQFQVGNLQYRLGGTDRVAASQQHLDACGHLIRREGFWQIVIPSGTQAANALVHVGEGADHQDWRGNALGAQVGDDGQTIHLRQHAVQGNKVIITTHCTRQAVTAIVDPVHFQPVAAEFGHDFLCSDGIIFDCQNSGHGPCLNRCVQRVILPLKSAAFPERKFNDRDHISRFAAESSSLSFCAFSRRSFSSLFLRSRSIFSVVSFSLRICAWLIKAKIKLPPMMLPASVGPAKANQKSFQPSSPANTR</sequence>
<proteinExistence type="predicted"/>
<dbReference type="AlphaFoldDB" id="A0A3M5WL84"/>
<evidence type="ECO:0000313" key="1">
    <source>
        <dbReference type="EMBL" id="RMU70407.1"/>
    </source>
</evidence>
<organism evidence="1 2">
    <name type="scientific">Pseudomonas syringae pv. aptata</name>
    <dbReference type="NCBI Taxonomy" id="83167"/>
    <lineage>
        <taxon>Bacteria</taxon>
        <taxon>Pseudomonadati</taxon>
        <taxon>Pseudomonadota</taxon>
        <taxon>Gammaproteobacteria</taxon>
        <taxon>Pseudomonadales</taxon>
        <taxon>Pseudomonadaceae</taxon>
        <taxon>Pseudomonas</taxon>
        <taxon>Pseudomonas syringae</taxon>
    </lineage>
</organism>
<dbReference type="Proteomes" id="UP000274315">
    <property type="component" value="Unassembled WGS sequence"/>
</dbReference>
<gene>
    <name evidence="1" type="ORF">ALP24_05661</name>
</gene>
<reference evidence="1 2" key="1">
    <citation type="submission" date="2018-08" db="EMBL/GenBank/DDBJ databases">
        <title>Recombination of ecologically and evolutionarily significant loci maintains genetic cohesion in the Pseudomonas syringae species complex.</title>
        <authorList>
            <person name="Dillon M."/>
            <person name="Thakur S."/>
            <person name="Almeida R.N.D."/>
            <person name="Weir B.S."/>
            <person name="Guttman D.S."/>
        </authorList>
    </citation>
    <scope>NUCLEOTIDE SEQUENCE [LARGE SCALE GENOMIC DNA]</scope>
    <source>
        <strain evidence="1 2">ICMP 11935</strain>
    </source>
</reference>
<accession>A0A3M5WL84</accession>
<dbReference type="EMBL" id="RBUF01000547">
    <property type="protein sequence ID" value="RMU70407.1"/>
    <property type="molecule type" value="Genomic_DNA"/>
</dbReference>
<evidence type="ECO:0000313" key="2">
    <source>
        <dbReference type="Proteomes" id="UP000274315"/>
    </source>
</evidence>